<evidence type="ECO:0000256" key="1">
    <source>
        <dbReference type="SAM" id="SignalP"/>
    </source>
</evidence>
<dbReference type="PANTHER" id="PTHR36505:SF1">
    <property type="entry name" value="BLR1072 PROTEIN"/>
    <property type="match status" value="1"/>
</dbReference>
<feature type="chain" id="PRO_5023882846" description="PRC-barrel domain-containing protein" evidence="1">
    <location>
        <begin position="23"/>
        <end position="145"/>
    </location>
</feature>
<dbReference type="SUPFAM" id="SSF50346">
    <property type="entry name" value="PRC-barrel domain"/>
    <property type="match status" value="1"/>
</dbReference>
<evidence type="ECO:0000313" key="3">
    <source>
        <dbReference type="EMBL" id="QEX18189.1"/>
    </source>
</evidence>
<dbReference type="InterPro" id="IPR027275">
    <property type="entry name" value="PRC-brl_dom"/>
</dbReference>
<dbReference type="InterPro" id="IPR011033">
    <property type="entry name" value="PRC_barrel-like_sf"/>
</dbReference>
<feature type="signal peptide" evidence="1">
    <location>
        <begin position="1"/>
        <end position="22"/>
    </location>
</feature>
<accession>A0A5J6MLE4</accession>
<dbReference type="RefSeq" id="WP_151178375.1">
    <property type="nucleotide sequence ID" value="NZ_CP042906.1"/>
</dbReference>
<organism evidence="3 4">
    <name type="scientific">Hypericibacter terrae</name>
    <dbReference type="NCBI Taxonomy" id="2602015"/>
    <lineage>
        <taxon>Bacteria</taxon>
        <taxon>Pseudomonadati</taxon>
        <taxon>Pseudomonadota</taxon>
        <taxon>Alphaproteobacteria</taxon>
        <taxon>Rhodospirillales</taxon>
        <taxon>Dongiaceae</taxon>
        <taxon>Hypericibacter</taxon>
    </lineage>
</organism>
<keyword evidence="1" id="KW-0732">Signal</keyword>
<dbReference type="OrthoDB" id="7818259at2"/>
<keyword evidence="4" id="KW-1185">Reference proteome</keyword>
<proteinExistence type="predicted"/>
<sequence length="145" mass="15299">MNRVSLLLASGAMLLGSSVVWADDTTTTTVPTPPSDTITQTSSAQVPATGEVGVRQLVGVDIRNANDEKVAEIKDVLIGNDNTVDTAIVTVGGVMGVAGRNVAIAWNQIQFFRDADTIKAKTSLTEDQLKALPEYTSDGGVWHTK</sequence>
<evidence type="ECO:0000313" key="4">
    <source>
        <dbReference type="Proteomes" id="UP000326202"/>
    </source>
</evidence>
<evidence type="ECO:0000259" key="2">
    <source>
        <dbReference type="Pfam" id="PF05239"/>
    </source>
</evidence>
<dbReference type="Proteomes" id="UP000326202">
    <property type="component" value="Chromosome"/>
</dbReference>
<dbReference type="KEGG" id="htq:FRZ44_34930"/>
<dbReference type="PANTHER" id="PTHR36505">
    <property type="entry name" value="BLR1072 PROTEIN"/>
    <property type="match status" value="1"/>
</dbReference>
<feature type="domain" description="PRC-barrel" evidence="2">
    <location>
        <begin position="51"/>
        <end position="115"/>
    </location>
</feature>
<gene>
    <name evidence="3" type="ORF">FRZ44_34930</name>
</gene>
<dbReference type="Gene3D" id="2.30.30.240">
    <property type="entry name" value="PRC-barrel domain"/>
    <property type="match status" value="1"/>
</dbReference>
<reference evidence="3 4" key="1">
    <citation type="submission" date="2019-08" db="EMBL/GenBank/DDBJ databases">
        <title>Hyperibacter terrae gen. nov., sp. nov. and Hyperibacter viscosus sp. nov., two new members in the family Rhodospirillaceae isolated from the rhizosphere of Hypericum perforatum.</title>
        <authorList>
            <person name="Noviana Z."/>
        </authorList>
    </citation>
    <scope>NUCLEOTIDE SEQUENCE [LARGE SCALE GENOMIC DNA]</scope>
    <source>
        <strain evidence="3 4">R5913</strain>
    </source>
</reference>
<protein>
    <recommendedName>
        <fullName evidence="2">PRC-barrel domain-containing protein</fullName>
    </recommendedName>
</protein>
<dbReference type="Pfam" id="PF05239">
    <property type="entry name" value="PRC"/>
    <property type="match status" value="1"/>
</dbReference>
<dbReference type="AlphaFoldDB" id="A0A5J6MLE4"/>
<name>A0A5J6MLE4_9PROT</name>
<dbReference type="EMBL" id="CP042906">
    <property type="protein sequence ID" value="QEX18189.1"/>
    <property type="molecule type" value="Genomic_DNA"/>
</dbReference>